<dbReference type="RefSeq" id="WP_194865552.1">
    <property type="nucleotide sequence ID" value="NZ_ARXX01000041.1"/>
</dbReference>
<dbReference type="PANTHER" id="PTHR48107:SF7">
    <property type="entry name" value="RE15974P"/>
    <property type="match status" value="1"/>
</dbReference>
<sequence>MNSTSSEPSSKVALVTGASRGIGRAIALRLARDGFAVVVNYARSETAAREVVDAIEADGGRALAVPADVGDEQDVARLFDTAEQALGGVQVVVNSAGELPMAPIETGRLADFDRVIRTNLRGTFLVLAEAAARLGEGGRIIALSTSVIAKALPAYGPYIASKAGVEGLVRVLANELRGRHITVNAVAPGPVGTDLFLDGKPQALIDQLAAQAPLERLGEPDDIAGVVSFLAGPDGGWVNAQVLRANGGFA</sequence>
<dbReference type="Proteomes" id="UP000662703">
    <property type="component" value="Unassembled WGS sequence"/>
</dbReference>
<comment type="caution">
    <text evidence="4">The sequence shown here is derived from an EMBL/GenBank/DDBJ whole genome shotgun (WGS) entry which is preliminary data.</text>
</comment>
<dbReference type="Pfam" id="PF13561">
    <property type="entry name" value="adh_short_C2"/>
    <property type="match status" value="1"/>
</dbReference>
<evidence type="ECO:0000259" key="3">
    <source>
        <dbReference type="SMART" id="SM00822"/>
    </source>
</evidence>
<dbReference type="PRINTS" id="PR00081">
    <property type="entry name" value="GDHRDH"/>
</dbReference>
<accession>A0ABS0AT33</accession>
<organism evidence="4 5">
    <name type="scientific">Alloalcanivorax profundimaris</name>
    <dbReference type="NCBI Taxonomy" id="2735259"/>
    <lineage>
        <taxon>Bacteria</taxon>
        <taxon>Pseudomonadati</taxon>
        <taxon>Pseudomonadota</taxon>
        <taxon>Gammaproteobacteria</taxon>
        <taxon>Oceanospirillales</taxon>
        <taxon>Alcanivoracaceae</taxon>
        <taxon>Alloalcanivorax</taxon>
    </lineage>
</organism>
<evidence type="ECO:0000256" key="1">
    <source>
        <dbReference type="ARBA" id="ARBA00006484"/>
    </source>
</evidence>
<dbReference type="PRINTS" id="PR00080">
    <property type="entry name" value="SDRFAMILY"/>
</dbReference>
<dbReference type="InterPro" id="IPR057326">
    <property type="entry name" value="KR_dom"/>
</dbReference>
<evidence type="ECO:0000256" key="2">
    <source>
        <dbReference type="ARBA" id="ARBA00023002"/>
    </source>
</evidence>
<dbReference type="SUPFAM" id="SSF51735">
    <property type="entry name" value="NAD(P)-binding Rossmann-fold domains"/>
    <property type="match status" value="1"/>
</dbReference>
<dbReference type="PANTHER" id="PTHR48107">
    <property type="entry name" value="NADPH-DEPENDENT ALDEHYDE REDUCTASE-LIKE PROTEIN, CHLOROPLASTIC-RELATED"/>
    <property type="match status" value="1"/>
</dbReference>
<keyword evidence="5" id="KW-1185">Reference proteome</keyword>
<reference evidence="4 5" key="1">
    <citation type="submission" date="2012-09" db="EMBL/GenBank/DDBJ databases">
        <title>Genome Sequence of alkane-degrading Bacterium Alcanivorax sp. 521-1.</title>
        <authorList>
            <person name="Lai Q."/>
            <person name="Shao Z."/>
        </authorList>
    </citation>
    <scope>NUCLEOTIDE SEQUENCE [LARGE SCALE GENOMIC DNA]</scope>
    <source>
        <strain evidence="4 5">521-1</strain>
    </source>
</reference>
<feature type="domain" description="Ketoreductase" evidence="3">
    <location>
        <begin position="11"/>
        <end position="194"/>
    </location>
</feature>
<comment type="similarity">
    <text evidence="1">Belongs to the short-chain dehydrogenases/reductases (SDR) family.</text>
</comment>
<dbReference type="EMBL" id="ARXX01000041">
    <property type="protein sequence ID" value="MBF5057284.1"/>
    <property type="molecule type" value="Genomic_DNA"/>
</dbReference>
<evidence type="ECO:0000313" key="4">
    <source>
        <dbReference type="EMBL" id="MBF5057284.1"/>
    </source>
</evidence>
<proteinExistence type="inferred from homology"/>
<keyword evidence="2" id="KW-0560">Oxidoreductase</keyword>
<name>A0ABS0AT33_9GAMM</name>
<dbReference type="InterPro" id="IPR036291">
    <property type="entry name" value="NAD(P)-bd_dom_sf"/>
</dbReference>
<evidence type="ECO:0000313" key="5">
    <source>
        <dbReference type="Proteomes" id="UP000662703"/>
    </source>
</evidence>
<protein>
    <submittedName>
        <fullName evidence="4">Short chain dehydrogenase</fullName>
    </submittedName>
</protein>
<dbReference type="SMART" id="SM00822">
    <property type="entry name" value="PKS_KR"/>
    <property type="match status" value="1"/>
</dbReference>
<gene>
    <name evidence="4" type="ORF">Y5W_02578</name>
</gene>
<dbReference type="Gene3D" id="3.40.50.720">
    <property type="entry name" value="NAD(P)-binding Rossmann-like Domain"/>
    <property type="match status" value="1"/>
</dbReference>
<dbReference type="CDD" id="cd05362">
    <property type="entry name" value="THN_reductase-like_SDR_c"/>
    <property type="match status" value="1"/>
</dbReference>
<dbReference type="InterPro" id="IPR002347">
    <property type="entry name" value="SDR_fam"/>
</dbReference>